<keyword evidence="2" id="KW-0732">Signal</keyword>
<name>A0ABS0B8C3_9GAMM</name>
<evidence type="ECO:0000313" key="3">
    <source>
        <dbReference type="EMBL" id="MBF6025269.1"/>
    </source>
</evidence>
<protein>
    <recommendedName>
        <fullName evidence="5">Secreted protein</fullName>
    </recommendedName>
</protein>
<feature type="compositionally biased region" description="Basic and acidic residues" evidence="1">
    <location>
        <begin position="42"/>
        <end position="52"/>
    </location>
</feature>
<evidence type="ECO:0008006" key="5">
    <source>
        <dbReference type="Google" id="ProtNLM"/>
    </source>
</evidence>
<dbReference type="Proteomes" id="UP001429984">
    <property type="component" value="Unassembled WGS sequence"/>
</dbReference>
<feature type="signal peptide" evidence="2">
    <location>
        <begin position="1"/>
        <end position="26"/>
    </location>
</feature>
<comment type="caution">
    <text evidence="3">The sequence shown here is derived from an EMBL/GenBank/DDBJ whole genome shotgun (WGS) entry which is preliminary data.</text>
</comment>
<evidence type="ECO:0000313" key="4">
    <source>
        <dbReference type="Proteomes" id="UP001429984"/>
    </source>
</evidence>
<proteinExistence type="predicted"/>
<accession>A0ABS0B8C3</accession>
<feature type="compositionally biased region" description="Polar residues" evidence="1">
    <location>
        <begin position="83"/>
        <end position="95"/>
    </location>
</feature>
<feature type="region of interest" description="Disordered" evidence="1">
    <location>
        <begin position="19"/>
        <end position="52"/>
    </location>
</feature>
<keyword evidence="4" id="KW-1185">Reference proteome</keyword>
<organism evidence="3 4">
    <name type="scientific">Lysobacter niastensis</name>
    <dbReference type="NCBI Taxonomy" id="380629"/>
    <lineage>
        <taxon>Bacteria</taxon>
        <taxon>Pseudomonadati</taxon>
        <taxon>Pseudomonadota</taxon>
        <taxon>Gammaproteobacteria</taxon>
        <taxon>Lysobacterales</taxon>
        <taxon>Lysobacteraceae</taxon>
        <taxon>Lysobacter</taxon>
    </lineage>
</organism>
<dbReference type="EMBL" id="JADLZT010000008">
    <property type="protein sequence ID" value="MBF6025269.1"/>
    <property type="molecule type" value="Genomic_DNA"/>
</dbReference>
<feature type="region of interest" description="Disordered" evidence="1">
    <location>
        <begin position="79"/>
        <end position="102"/>
    </location>
</feature>
<reference evidence="3 4" key="1">
    <citation type="submission" date="2020-11" db="EMBL/GenBank/DDBJ databases">
        <title>Draft Genome Sequence and Secondary Metabolite Biosynthetic Potential of the Lysobacter niastensis Type strain DSM 18481.</title>
        <authorList>
            <person name="Turrini P."/>
            <person name="Artuso I."/>
            <person name="Tescari M."/>
            <person name="Lugli G.A."/>
            <person name="Frangipani E."/>
            <person name="Ventura M."/>
            <person name="Visca P."/>
        </authorList>
    </citation>
    <scope>NUCLEOTIDE SEQUENCE [LARGE SCALE GENOMIC DNA]</scope>
    <source>
        <strain evidence="3 4">DSM 18481</strain>
    </source>
</reference>
<evidence type="ECO:0000256" key="1">
    <source>
        <dbReference type="SAM" id="MobiDB-lite"/>
    </source>
</evidence>
<dbReference type="RefSeq" id="WP_194931878.1">
    <property type="nucleotide sequence ID" value="NZ_JADLZT010000008.1"/>
</dbReference>
<feature type="compositionally biased region" description="Low complexity" evidence="1">
    <location>
        <begin position="19"/>
        <end position="34"/>
    </location>
</feature>
<sequence length="102" mass="10810">MPHTFIALAFATLLAGQSGTAAEATAAETTTTEVPPTPAARHAAETVRTADADEKVTCRNERAVGSKMITRVCKTAAQRKQDTQQARDTLQNGRGINTLRGD</sequence>
<gene>
    <name evidence="3" type="ORF">IU514_14640</name>
</gene>
<evidence type="ECO:0000256" key="2">
    <source>
        <dbReference type="SAM" id="SignalP"/>
    </source>
</evidence>
<feature type="chain" id="PRO_5046935521" description="Secreted protein" evidence="2">
    <location>
        <begin position="27"/>
        <end position="102"/>
    </location>
</feature>